<dbReference type="EMBL" id="JAGDFX010000014">
    <property type="protein sequence ID" value="MBO1520342.1"/>
    <property type="molecule type" value="Genomic_DNA"/>
</dbReference>
<organism evidence="1 2">
    <name type="scientific">Oceanisphaera pacifica</name>
    <dbReference type="NCBI Taxonomy" id="2818389"/>
    <lineage>
        <taxon>Bacteria</taxon>
        <taxon>Pseudomonadati</taxon>
        <taxon>Pseudomonadota</taxon>
        <taxon>Gammaproteobacteria</taxon>
        <taxon>Aeromonadales</taxon>
        <taxon>Aeromonadaceae</taxon>
        <taxon>Oceanisphaera</taxon>
    </lineage>
</organism>
<proteinExistence type="predicted"/>
<protein>
    <recommendedName>
        <fullName evidence="3">Transposase IS4-like domain-containing protein</fullName>
    </recommendedName>
</protein>
<evidence type="ECO:0008006" key="3">
    <source>
        <dbReference type="Google" id="ProtNLM"/>
    </source>
</evidence>
<name>A0ABS3NID9_9GAMM</name>
<accession>A0ABS3NID9</accession>
<comment type="caution">
    <text evidence="1">The sequence shown here is derived from an EMBL/GenBank/DDBJ whole genome shotgun (WGS) entry which is preliminary data.</text>
</comment>
<dbReference type="Proteomes" id="UP000664882">
    <property type="component" value="Unassembled WGS sequence"/>
</dbReference>
<dbReference type="SUPFAM" id="SSF53098">
    <property type="entry name" value="Ribonuclease H-like"/>
    <property type="match status" value="1"/>
</dbReference>
<evidence type="ECO:0000313" key="1">
    <source>
        <dbReference type="EMBL" id="MBO1520342.1"/>
    </source>
</evidence>
<keyword evidence="2" id="KW-1185">Reference proteome</keyword>
<reference evidence="1 2" key="1">
    <citation type="submission" date="2021-03" db="EMBL/GenBank/DDBJ databases">
        <title>Oceanisphaera sp. nov., isolated from the intestine.</title>
        <authorList>
            <person name="Zhao L.-H."/>
            <person name="Shi L.-F."/>
        </authorList>
    </citation>
    <scope>NUCLEOTIDE SEQUENCE [LARGE SCALE GENOMIC DNA]</scope>
    <source>
        <strain evidence="1 2">DM8</strain>
    </source>
</reference>
<dbReference type="InterPro" id="IPR012337">
    <property type="entry name" value="RNaseH-like_sf"/>
</dbReference>
<sequence>MVHHVAFSLSHQGEVTYTKQLLAHAPNNSLTIFDRCYLSAELLINWQRQHPHAHWMVPIKINTKYTVLHSFSECDHLVEMKVSPQARN</sequence>
<evidence type="ECO:0000313" key="2">
    <source>
        <dbReference type="Proteomes" id="UP000664882"/>
    </source>
</evidence>
<gene>
    <name evidence="1" type="ORF">J3U76_12010</name>
</gene>